<dbReference type="AlphaFoldDB" id="A0A4Y2GFP0"/>
<dbReference type="EMBL" id="BGPR01001377">
    <property type="protein sequence ID" value="GBM52420.1"/>
    <property type="molecule type" value="Genomic_DNA"/>
</dbReference>
<protein>
    <submittedName>
        <fullName evidence="1">Uncharacterized protein</fullName>
    </submittedName>
</protein>
<name>A0A4Y2GFP0_ARAVE</name>
<organism evidence="1 2">
    <name type="scientific">Araneus ventricosus</name>
    <name type="common">Orbweaver spider</name>
    <name type="synonym">Epeira ventricosa</name>
    <dbReference type="NCBI Taxonomy" id="182803"/>
    <lineage>
        <taxon>Eukaryota</taxon>
        <taxon>Metazoa</taxon>
        <taxon>Ecdysozoa</taxon>
        <taxon>Arthropoda</taxon>
        <taxon>Chelicerata</taxon>
        <taxon>Arachnida</taxon>
        <taxon>Araneae</taxon>
        <taxon>Araneomorphae</taxon>
        <taxon>Entelegynae</taxon>
        <taxon>Araneoidea</taxon>
        <taxon>Araneidae</taxon>
        <taxon>Araneus</taxon>
    </lineage>
</organism>
<keyword evidence="2" id="KW-1185">Reference proteome</keyword>
<gene>
    <name evidence="1" type="ORF">AVEN_105023_1</name>
</gene>
<dbReference type="Proteomes" id="UP000499080">
    <property type="component" value="Unassembled WGS sequence"/>
</dbReference>
<comment type="caution">
    <text evidence="1">The sequence shown here is derived from an EMBL/GenBank/DDBJ whole genome shotgun (WGS) entry which is preliminary data.</text>
</comment>
<evidence type="ECO:0000313" key="1">
    <source>
        <dbReference type="EMBL" id="GBM52420.1"/>
    </source>
</evidence>
<sequence length="142" mass="15715">MHRGTALNNGVNIGDASSHRTAVSVADSTEWNSRNVSTFAVVSQVSVGSKRLRWMVFRWLLFSDTRSSCFDVEKCLLSRQLSCEPSFGAPRSRIHSLESCIDPEVEGFTLTKRMDNGIGSDSRPELDYPTVVPTCAPCDEKL</sequence>
<evidence type="ECO:0000313" key="2">
    <source>
        <dbReference type="Proteomes" id="UP000499080"/>
    </source>
</evidence>
<accession>A0A4Y2GFP0</accession>
<reference evidence="1 2" key="1">
    <citation type="journal article" date="2019" name="Sci. Rep.">
        <title>Orb-weaving spider Araneus ventricosus genome elucidates the spidroin gene catalogue.</title>
        <authorList>
            <person name="Kono N."/>
            <person name="Nakamura H."/>
            <person name="Ohtoshi R."/>
            <person name="Moran D.A.P."/>
            <person name="Shinohara A."/>
            <person name="Yoshida Y."/>
            <person name="Fujiwara M."/>
            <person name="Mori M."/>
            <person name="Tomita M."/>
            <person name="Arakawa K."/>
        </authorList>
    </citation>
    <scope>NUCLEOTIDE SEQUENCE [LARGE SCALE GENOMIC DNA]</scope>
</reference>
<proteinExistence type="predicted"/>